<evidence type="ECO:0000313" key="1">
    <source>
        <dbReference type="EMBL" id="QAU04276.1"/>
    </source>
</evidence>
<dbReference type="GeneID" id="55613489"/>
<protein>
    <submittedName>
        <fullName evidence="1">Uncharacterized protein</fullName>
    </submittedName>
</protein>
<organism evidence="1 2">
    <name type="scientific">Vibrio phage 2 TSL-2019</name>
    <dbReference type="NCBI Taxonomy" id="2508172"/>
    <lineage>
        <taxon>Viruses</taxon>
        <taxon>Duplodnaviria</taxon>
        <taxon>Heunggongvirae</taxon>
        <taxon>Uroviricota</taxon>
        <taxon>Caudoviricetes</taxon>
        <taxon>Chimalliviridae</taxon>
        <taxon>Gorgonvirinae</taxon>
        <taxon>Aphroditevirus</taxon>
        <taxon>Aphroditevirus av2TSL2019</taxon>
    </lineage>
</organism>
<dbReference type="InterPro" id="IPR036412">
    <property type="entry name" value="HAD-like_sf"/>
</dbReference>
<dbReference type="KEGG" id="vg:55613489"/>
<dbReference type="Proteomes" id="UP000320660">
    <property type="component" value="Segment"/>
</dbReference>
<sequence length="214" mass="24646">MHKHIAFDMDDTLTATHAFIRDNLNPTTEANLQAMIECDQLGHAYINASSELQDDIYEQILKGEQFMLKSGVAEWIKNHYEEFCALIMSLKELGHTFSICTHRGWSDRGESLTAEWLNTKALDLFEEIHCLDSGVHPCKLTYLENLYARDFIIVDDNPYHGIDRAKELSFNQNVIQCVGEHTVPEYIHFRTFASFPEFKEHLLTLLLGAKHESI</sequence>
<evidence type="ECO:0000313" key="2">
    <source>
        <dbReference type="Proteomes" id="UP000320660"/>
    </source>
</evidence>
<keyword evidence="2" id="KW-1185">Reference proteome</keyword>
<accession>A0A513PWE9</accession>
<dbReference type="EMBL" id="MK368614">
    <property type="protein sequence ID" value="QAU04276.1"/>
    <property type="molecule type" value="Genomic_DNA"/>
</dbReference>
<reference evidence="1 2" key="1">
    <citation type="submission" date="2019-01" db="EMBL/GenBank/DDBJ databases">
        <authorList>
            <person name="Le T.S."/>
            <person name="Kurtboke I."/>
        </authorList>
    </citation>
    <scope>NUCLEOTIDE SEQUENCE [LARGE SCALE GENOMIC DNA]</scope>
</reference>
<dbReference type="RefSeq" id="YP_009843223.1">
    <property type="nucleotide sequence ID" value="NC_048747.1"/>
</dbReference>
<dbReference type="SUPFAM" id="SSF56784">
    <property type="entry name" value="HAD-like"/>
    <property type="match status" value="1"/>
</dbReference>
<proteinExistence type="predicted"/>
<name>A0A513PWE9_9CAUD</name>